<keyword evidence="2" id="KW-1185">Reference proteome</keyword>
<name>A0AAV4Q1I4_CAEEX</name>
<dbReference type="Proteomes" id="UP001054945">
    <property type="component" value="Unassembled WGS sequence"/>
</dbReference>
<organism evidence="1 2">
    <name type="scientific">Caerostris extrusa</name>
    <name type="common">Bark spider</name>
    <name type="synonym">Caerostris bankana</name>
    <dbReference type="NCBI Taxonomy" id="172846"/>
    <lineage>
        <taxon>Eukaryota</taxon>
        <taxon>Metazoa</taxon>
        <taxon>Ecdysozoa</taxon>
        <taxon>Arthropoda</taxon>
        <taxon>Chelicerata</taxon>
        <taxon>Arachnida</taxon>
        <taxon>Araneae</taxon>
        <taxon>Araneomorphae</taxon>
        <taxon>Entelegynae</taxon>
        <taxon>Araneoidea</taxon>
        <taxon>Araneidae</taxon>
        <taxon>Caerostris</taxon>
    </lineage>
</organism>
<protein>
    <submittedName>
        <fullName evidence="1">Uncharacterized protein</fullName>
    </submittedName>
</protein>
<accession>A0AAV4Q1I4</accession>
<reference evidence="1 2" key="1">
    <citation type="submission" date="2021-06" db="EMBL/GenBank/DDBJ databases">
        <title>Caerostris extrusa draft genome.</title>
        <authorList>
            <person name="Kono N."/>
            <person name="Arakawa K."/>
        </authorList>
    </citation>
    <scope>NUCLEOTIDE SEQUENCE [LARGE SCALE GENOMIC DNA]</scope>
</reference>
<sequence>MSSNTIWNPSIENCYSLFTFTSAARGQVPPAAVASITSSDYCSPEFISKAIILFKGIISIFHSTAEIGNIYSKFQSCKSDLDKRLIFLSIS</sequence>
<dbReference type="EMBL" id="BPLR01005394">
    <property type="protein sequence ID" value="GIY01991.1"/>
    <property type="molecule type" value="Genomic_DNA"/>
</dbReference>
<evidence type="ECO:0000313" key="1">
    <source>
        <dbReference type="EMBL" id="GIY01991.1"/>
    </source>
</evidence>
<dbReference type="AlphaFoldDB" id="A0AAV4Q1I4"/>
<gene>
    <name evidence="1" type="ORF">CEXT_404241</name>
</gene>
<evidence type="ECO:0000313" key="2">
    <source>
        <dbReference type="Proteomes" id="UP001054945"/>
    </source>
</evidence>
<proteinExistence type="predicted"/>
<comment type="caution">
    <text evidence="1">The sequence shown here is derived from an EMBL/GenBank/DDBJ whole genome shotgun (WGS) entry which is preliminary data.</text>
</comment>